<feature type="region of interest" description="Disordered" evidence="1">
    <location>
        <begin position="101"/>
        <end position="123"/>
    </location>
</feature>
<evidence type="ECO:0000256" key="2">
    <source>
        <dbReference type="SAM" id="SignalP"/>
    </source>
</evidence>
<comment type="caution">
    <text evidence="4">The sequence shown here is derived from an EMBL/GenBank/DDBJ whole genome shotgun (WGS) entry which is preliminary data.</text>
</comment>
<name>A0A7C2P0H7_9PLAN</name>
<feature type="chain" id="PRO_5027593774" evidence="2">
    <location>
        <begin position="21"/>
        <end position="424"/>
    </location>
</feature>
<keyword evidence="2" id="KW-0732">Signal</keyword>
<organism evidence="4">
    <name type="scientific">Schlesneria paludicola</name>
    <dbReference type="NCBI Taxonomy" id="360056"/>
    <lineage>
        <taxon>Bacteria</taxon>
        <taxon>Pseudomonadati</taxon>
        <taxon>Planctomycetota</taxon>
        <taxon>Planctomycetia</taxon>
        <taxon>Planctomycetales</taxon>
        <taxon>Planctomycetaceae</taxon>
        <taxon>Schlesneria</taxon>
    </lineage>
</organism>
<dbReference type="PANTHER" id="PTHR34512:SF30">
    <property type="entry name" value="OUTER MEMBRANE PROTEIN ASSEMBLY FACTOR BAMB"/>
    <property type="match status" value="1"/>
</dbReference>
<accession>A0A7C2P0H7</accession>
<keyword evidence="4" id="KW-0418">Kinase</keyword>
<dbReference type="InterPro" id="IPR011047">
    <property type="entry name" value="Quinoprotein_ADH-like_sf"/>
</dbReference>
<keyword evidence="4" id="KW-0723">Serine/threonine-protein kinase</keyword>
<keyword evidence="4" id="KW-0808">Transferase</keyword>
<proteinExistence type="predicted"/>
<feature type="signal peptide" evidence="2">
    <location>
        <begin position="1"/>
        <end position="20"/>
    </location>
</feature>
<protein>
    <submittedName>
        <fullName evidence="4">Serine/threonine protein kinase</fullName>
    </submittedName>
</protein>
<evidence type="ECO:0000259" key="3">
    <source>
        <dbReference type="Pfam" id="PF13360"/>
    </source>
</evidence>
<sequence>MIRPLLLAVLLGSFALAADAADWPAFRGPAGNGIAPEDAAPPLKWDRETNIAWRVPLDAPGNSSPIVVGDVVYLTTADKPGKTLSVLALDRLTGQELWKQSVKDERPGPTHDTNPYAAGSPASDGERLVVWYGQAGLHAYSLDGNPIWSVETPNVKHIWGYGTSPVIHAGRVYLNNGIGPEAAVAAYDVTNGQPLWKTPEPGGDDGSSQKGGGWIGSWSTPNVVTVDGVEQLLVPQPTRVVAYDLADGKILWYCEGLANLPRGNLAYTSLMFGDGYAVALGGFNGPAIGFKLGGQGNVTEQNRLWRVERNNPQRIGSAVVLGDSVFLANSGPGIIECLDLKTGEPRWRARPESGGNFWGSVIYAAGRLYVTNQNGLTVVFAPNPEKFELLAENPLGEHCNATPAVAGKDLFIRTYDAVYKIREQ</sequence>
<dbReference type="PANTHER" id="PTHR34512">
    <property type="entry name" value="CELL SURFACE PROTEIN"/>
    <property type="match status" value="1"/>
</dbReference>
<dbReference type="InterPro" id="IPR015943">
    <property type="entry name" value="WD40/YVTN_repeat-like_dom_sf"/>
</dbReference>
<dbReference type="Pfam" id="PF13360">
    <property type="entry name" value="PQQ_2"/>
    <property type="match status" value="1"/>
</dbReference>
<evidence type="ECO:0000256" key="1">
    <source>
        <dbReference type="SAM" id="MobiDB-lite"/>
    </source>
</evidence>
<reference evidence="4" key="1">
    <citation type="journal article" date="2020" name="mSystems">
        <title>Genome- and Community-Level Interaction Insights into Carbon Utilization and Element Cycling Functions of Hydrothermarchaeota in Hydrothermal Sediment.</title>
        <authorList>
            <person name="Zhou Z."/>
            <person name="Liu Y."/>
            <person name="Xu W."/>
            <person name="Pan J."/>
            <person name="Luo Z.H."/>
            <person name="Li M."/>
        </authorList>
    </citation>
    <scope>NUCLEOTIDE SEQUENCE [LARGE SCALE GENOMIC DNA]</scope>
    <source>
        <strain evidence="4">SpSt-339</strain>
    </source>
</reference>
<feature type="domain" description="Pyrrolo-quinoline quinone repeat" evidence="3">
    <location>
        <begin position="85"/>
        <end position="348"/>
    </location>
</feature>
<dbReference type="InterPro" id="IPR002372">
    <property type="entry name" value="PQQ_rpt_dom"/>
</dbReference>
<dbReference type="SMART" id="SM00564">
    <property type="entry name" value="PQQ"/>
    <property type="match status" value="3"/>
</dbReference>
<dbReference type="EMBL" id="DSOK01000259">
    <property type="protein sequence ID" value="HEN15614.1"/>
    <property type="molecule type" value="Genomic_DNA"/>
</dbReference>
<dbReference type="SUPFAM" id="SSF50998">
    <property type="entry name" value="Quinoprotein alcohol dehydrogenase-like"/>
    <property type="match status" value="1"/>
</dbReference>
<dbReference type="Gene3D" id="2.130.10.10">
    <property type="entry name" value="YVTN repeat-like/Quinoprotein amine dehydrogenase"/>
    <property type="match status" value="2"/>
</dbReference>
<dbReference type="GO" id="GO:0004674">
    <property type="term" value="F:protein serine/threonine kinase activity"/>
    <property type="evidence" value="ECO:0007669"/>
    <property type="project" value="UniProtKB-KW"/>
</dbReference>
<dbReference type="AlphaFoldDB" id="A0A7C2P0H7"/>
<evidence type="ECO:0000313" key="4">
    <source>
        <dbReference type="EMBL" id="HEN15614.1"/>
    </source>
</evidence>
<dbReference type="InterPro" id="IPR018391">
    <property type="entry name" value="PQQ_b-propeller_rpt"/>
</dbReference>
<gene>
    <name evidence="4" type="ORF">ENQ76_09120</name>
</gene>